<dbReference type="PANTHER" id="PTHR43563">
    <property type="entry name" value="AMINE OXIDASE"/>
    <property type="match status" value="1"/>
</dbReference>
<accession>A0A2T2YB59</accession>
<keyword evidence="1" id="KW-1133">Transmembrane helix</keyword>
<dbReference type="Proteomes" id="UP000240357">
    <property type="component" value="Unassembled WGS sequence"/>
</dbReference>
<dbReference type="EMBL" id="PYFT01000001">
    <property type="protein sequence ID" value="PSR52744.1"/>
    <property type="molecule type" value="Genomic_DNA"/>
</dbReference>
<name>A0A2T2YB59_9BACT</name>
<keyword evidence="1" id="KW-0812">Transmembrane</keyword>
<dbReference type="Pfam" id="PF13450">
    <property type="entry name" value="NAD_binding_8"/>
    <property type="match status" value="1"/>
</dbReference>
<organism evidence="2 3">
    <name type="scientific">Adhaeribacter arboris</name>
    <dbReference type="NCBI Taxonomy" id="2072846"/>
    <lineage>
        <taxon>Bacteria</taxon>
        <taxon>Pseudomonadati</taxon>
        <taxon>Bacteroidota</taxon>
        <taxon>Cytophagia</taxon>
        <taxon>Cytophagales</taxon>
        <taxon>Hymenobacteraceae</taxon>
        <taxon>Adhaeribacter</taxon>
    </lineage>
</organism>
<evidence type="ECO:0000313" key="3">
    <source>
        <dbReference type="Proteomes" id="UP000240357"/>
    </source>
</evidence>
<protein>
    <submittedName>
        <fullName evidence="2">FAD-dependent oxidoreductase</fullName>
    </submittedName>
</protein>
<evidence type="ECO:0000313" key="2">
    <source>
        <dbReference type="EMBL" id="PSR52744.1"/>
    </source>
</evidence>
<dbReference type="PANTHER" id="PTHR43563:SF1">
    <property type="entry name" value="AMINE OXIDASE [FLAVIN-CONTAINING] B"/>
    <property type="match status" value="1"/>
</dbReference>
<sequence length="548" mass="62621">MKFVDQPGRRKFIFKSALLAAGFPFLGSYLTSCQPTKLKSIKGSLAGPSSKAGHLLRTGISIVSEDIEEAEVVIIGGGVAGLAANRWLHQNSGKKVVLLELEDQTGGNAAAGKNEHTAFPWGAHYLTLPNNNLTELLNFLKEEGVITGYDEKGLPIYNEYYLCFDPEERLFINGYWQQGLIPNWGVPEPELKEIERFLARMEIFRWAKGSDEKYAFAIPITTSSSDEFYRRLDKVRMQEWLQQENFTSPHLRWYLNYCCLDDYGSRLEDTSAWAGIHYFAARKATGANTDSDRVLTWPEGNNWLTNRLRKIGEENIRTNSLAYKISFLHDRVAIDYRNVTTNQVHRLLARQCILATPQFVNERLLSNLPLKEPRPVNDFTYSTWLVANITVKQLPLGRGTPLCWDNVIYGSPALGYVYANHQQVQLYPPKQTITFYYPLTGQDLRKVRGEAYQKSKEYWQDLVVTELEKPHPNIRSQVETLDSWIWGHGMIRPTVGFIWGEQREKATQSIQNKIFFAHSDLSGISVFEEAFYQGINAAQQILERNQDA</sequence>
<dbReference type="GO" id="GO:0016491">
    <property type="term" value="F:oxidoreductase activity"/>
    <property type="evidence" value="ECO:0007669"/>
    <property type="project" value="UniProtKB-ARBA"/>
</dbReference>
<dbReference type="SUPFAM" id="SSF51905">
    <property type="entry name" value="FAD/NAD(P)-binding domain"/>
    <property type="match status" value="1"/>
</dbReference>
<dbReference type="InterPro" id="IPR036188">
    <property type="entry name" value="FAD/NAD-bd_sf"/>
</dbReference>
<comment type="caution">
    <text evidence="2">The sequence shown here is derived from an EMBL/GenBank/DDBJ whole genome shotgun (WGS) entry which is preliminary data.</text>
</comment>
<keyword evidence="1" id="KW-0472">Membrane</keyword>
<reference evidence="2 3" key="1">
    <citation type="submission" date="2018-03" db="EMBL/GenBank/DDBJ databases">
        <title>Adhaeribacter sp. HMF7605 Genome sequencing and assembly.</title>
        <authorList>
            <person name="Kang H."/>
            <person name="Kang J."/>
            <person name="Cha I."/>
            <person name="Kim H."/>
            <person name="Joh K."/>
        </authorList>
    </citation>
    <scope>NUCLEOTIDE SEQUENCE [LARGE SCALE GENOMIC DNA]</scope>
    <source>
        <strain evidence="2 3">HMF7605</strain>
    </source>
</reference>
<dbReference type="AlphaFoldDB" id="A0A2T2YB59"/>
<dbReference type="Gene3D" id="3.50.50.60">
    <property type="entry name" value="FAD/NAD(P)-binding domain"/>
    <property type="match status" value="1"/>
</dbReference>
<feature type="transmembrane region" description="Helical" evidence="1">
    <location>
        <begin position="12"/>
        <end position="30"/>
    </location>
</feature>
<proteinExistence type="predicted"/>
<evidence type="ECO:0000256" key="1">
    <source>
        <dbReference type="SAM" id="Phobius"/>
    </source>
</evidence>
<gene>
    <name evidence="2" type="ORF">AHMF7605_04015</name>
</gene>
<dbReference type="InterPro" id="IPR050703">
    <property type="entry name" value="Flavin_MAO"/>
</dbReference>
<keyword evidence="3" id="KW-1185">Reference proteome</keyword>